<feature type="transmembrane region" description="Helical" evidence="12">
    <location>
        <begin position="301"/>
        <end position="322"/>
    </location>
</feature>
<evidence type="ECO:0000256" key="4">
    <source>
        <dbReference type="ARBA" id="ARBA00022676"/>
    </source>
</evidence>
<keyword evidence="5" id="KW-0808">Transferase</keyword>
<dbReference type="Proteomes" id="UP001152562">
    <property type="component" value="Unassembled WGS sequence"/>
</dbReference>
<dbReference type="EMBL" id="CALOZG010000020">
    <property type="protein sequence ID" value="CAH4031800.1"/>
    <property type="molecule type" value="Genomic_DNA"/>
</dbReference>
<comment type="similarity">
    <text evidence="3 12">Belongs to the glycosyltransferase 22 family.</text>
</comment>
<comment type="catalytic activity">
    <reaction evidence="11">
        <text>an alpha-D-Man-(1-&gt;2)-alpha-D-Man-(1-&gt;2)-alpha-D-Man-(1-&gt;3)-[alpha-D-Man-(1-&gt;2)-alpha-D-Man-(1-&gt;3)-alpha-D-Man-(1-&gt;6)]-beta-D-Man-(1-&gt;4)-beta-D-GlcNAc-(1-&gt;4)-alpha-D-GlcNAc-diphospho-di-trans,poly-cis-dolichol + a di-trans,poly-cis-dolichyl beta-D-mannosyl phosphate = an alpha-D-Man-(1-&gt;2)-alpha-D-Man-(1-&gt;2)-alpha-D-Man-(1-&gt;3)-[alpha-D-Man-(1-&gt;2)-alpha-D-Man-(1-&gt;3)-[alpha-D-Man-(1-&gt;6)]-alpha-D-Man-(1-&gt;6)]-beta-D-Man-(1-&gt;4)-beta-D-GlcNAc-(1-&gt;4)-alpha-D-GlcNAc-diphospho-di-trans,poly-cis-dolichol + a di-trans,poly-cis-dolichyl phosphate + H(+)</text>
        <dbReference type="Rhea" id="RHEA:29535"/>
        <dbReference type="Rhea" id="RHEA-COMP:19498"/>
        <dbReference type="Rhea" id="RHEA-COMP:19501"/>
        <dbReference type="Rhea" id="RHEA-COMP:19518"/>
        <dbReference type="Rhea" id="RHEA-COMP:19519"/>
        <dbReference type="ChEBI" id="CHEBI:15378"/>
        <dbReference type="ChEBI" id="CHEBI:57683"/>
        <dbReference type="ChEBI" id="CHEBI:58211"/>
        <dbReference type="ChEBI" id="CHEBI:132517"/>
        <dbReference type="ChEBI" id="CHEBI:132519"/>
        <dbReference type="EC" id="2.4.1.260"/>
    </reaction>
    <physiologicalReaction direction="left-to-right" evidence="11">
        <dbReference type="Rhea" id="RHEA:29536"/>
    </physiologicalReaction>
</comment>
<evidence type="ECO:0000256" key="8">
    <source>
        <dbReference type="ARBA" id="ARBA00022989"/>
    </source>
</evidence>
<feature type="transmembrane region" description="Helical" evidence="12">
    <location>
        <begin position="114"/>
        <end position="132"/>
    </location>
</feature>
<dbReference type="GO" id="GO:0006487">
    <property type="term" value="P:protein N-linked glycosylation"/>
    <property type="evidence" value="ECO:0007669"/>
    <property type="project" value="TreeGrafter"/>
</dbReference>
<reference evidence="14" key="1">
    <citation type="submission" date="2022-05" db="EMBL/GenBank/DDBJ databases">
        <authorList>
            <person name="Okamura Y."/>
        </authorList>
    </citation>
    <scope>NUCLEOTIDE SEQUENCE</scope>
</reference>
<keyword evidence="8 12" id="KW-1133">Transmembrane helix</keyword>
<proteinExistence type="inferred from homology"/>
<sequence>MVQLLYIVSSLHVLLCPFTKVEESFNIQSFHDILYNRFNLSEYDHNEFPGVVPRTFLGPLFISALSSPVVGLLHLSGINKFWTQYVVRLTLALAVIAAWSRLRNTLQKLFGNTFAWWFTIITVSQYHFMFYMSRPLPNIMALPLVLLAYDGWLSGKHKQFIISAGAAIIIFRSELAMLFGLLLILDLYFKKLNVVDLLKVAVPAGICLILLTICIDSVFWGRLVWPEAEVFWFNTILNKSSDWGTSPFLWYFYSALPRGLGPSIVLLPIGAYLDRRVVPIIVTSFVYILLFSLLPHKELRFIIYVFPLLNVSSAITCSYIYIRRSKAPVYELLFWILMVIIVCNVIFTSTLVLVAMTNYPGGVAMTRFHKLLKNEPYVHVHISNLAAQTGVTKFTQIHDHWYYSKNESLSTEQLQYYTHLIVEAKSKYSPSIKAFTQTHTVLDSVESFSHIAMNYKIIPPIKIKSKAALFILERKNFRDDPQPYIEISKSANDDLIQRDTGSEEIQIKVVQYDNISDNVSEEQENSEVLEHIIDNDHSFYNENLSQENTVTLVDDEETERFRREIEESILKQETTDVNAERELPKAKVLNRSDRKKKAIEKIKSETRKEVVASAKEKLKELMKRHKHVAKEITENDITNKEDEEMDGRGDIPEQTSEESDTQTIVDVMDDSISDNDAVSTATAEEIPAANTNEDSIANDANDHAAKINELNDNNIANENIDSIVEEVITRLIDRKIYDDRTKPEDIKIGDRKVIQKIVEEILSERMNFNSDNTQ</sequence>
<feature type="transmembrane region" description="Helical" evidence="12">
    <location>
        <begin position="197"/>
        <end position="220"/>
    </location>
</feature>
<evidence type="ECO:0000256" key="3">
    <source>
        <dbReference type="ARBA" id="ARBA00007063"/>
    </source>
</evidence>
<evidence type="ECO:0000256" key="1">
    <source>
        <dbReference type="ARBA" id="ARBA00004477"/>
    </source>
</evidence>
<keyword evidence="6 12" id="KW-0812">Transmembrane</keyword>
<dbReference type="InterPro" id="IPR005599">
    <property type="entry name" value="GPI_mannosylTrfase"/>
</dbReference>
<dbReference type="PANTHER" id="PTHR22760">
    <property type="entry name" value="GLYCOSYLTRANSFERASE"/>
    <property type="match status" value="1"/>
</dbReference>
<dbReference type="EC" id="2.4.1.-" evidence="12"/>
<feature type="region of interest" description="Disordered" evidence="13">
    <location>
        <begin position="639"/>
        <end position="660"/>
    </location>
</feature>
<comment type="pathway">
    <text evidence="2">Protein modification; protein glycosylation.</text>
</comment>
<evidence type="ECO:0000256" key="10">
    <source>
        <dbReference type="ARBA" id="ARBA00044721"/>
    </source>
</evidence>
<evidence type="ECO:0000256" key="11">
    <source>
        <dbReference type="ARBA" id="ARBA00048899"/>
    </source>
</evidence>
<keyword evidence="15" id="KW-1185">Reference proteome</keyword>
<dbReference type="Pfam" id="PF03901">
    <property type="entry name" value="Glyco_transf_22"/>
    <property type="match status" value="1"/>
</dbReference>
<keyword evidence="4 12" id="KW-0328">Glycosyltransferase</keyword>
<feature type="transmembrane region" description="Helical" evidence="12">
    <location>
        <begin position="161"/>
        <end position="185"/>
    </location>
</feature>
<feature type="transmembrane region" description="Helical" evidence="12">
    <location>
        <begin position="277"/>
        <end position="295"/>
    </location>
</feature>
<comment type="caution">
    <text evidence="14">The sequence shown here is derived from an EMBL/GenBank/DDBJ whole genome shotgun (WGS) entry which is preliminary data.</text>
</comment>
<gene>
    <name evidence="14" type="ORF">PIBRA_LOCUS8266</name>
</gene>
<protein>
    <recommendedName>
        <fullName evidence="12">Mannosyltransferase</fullName>
        <ecNumber evidence="12">2.4.1.-</ecNumber>
    </recommendedName>
</protein>
<feature type="transmembrane region" description="Helical" evidence="12">
    <location>
        <begin position="248"/>
        <end position="270"/>
    </location>
</feature>
<dbReference type="GO" id="GO:0005789">
    <property type="term" value="C:endoplasmic reticulum membrane"/>
    <property type="evidence" value="ECO:0007669"/>
    <property type="project" value="UniProtKB-SubCell"/>
</dbReference>
<keyword evidence="7 12" id="KW-0256">Endoplasmic reticulum</keyword>
<evidence type="ECO:0000256" key="7">
    <source>
        <dbReference type="ARBA" id="ARBA00022824"/>
    </source>
</evidence>
<evidence type="ECO:0000256" key="5">
    <source>
        <dbReference type="ARBA" id="ARBA00022679"/>
    </source>
</evidence>
<organism evidence="14 15">
    <name type="scientific">Pieris brassicae</name>
    <name type="common">White butterfly</name>
    <name type="synonym">Large white butterfly</name>
    <dbReference type="NCBI Taxonomy" id="7116"/>
    <lineage>
        <taxon>Eukaryota</taxon>
        <taxon>Metazoa</taxon>
        <taxon>Ecdysozoa</taxon>
        <taxon>Arthropoda</taxon>
        <taxon>Hexapoda</taxon>
        <taxon>Insecta</taxon>
        <taxon>Pterygota</taxon>
        <taxon>Neoptera</taxon>
        <taxon>Endopterygota</taxon>
        <taxon>Lepidoptera</taxon>
        <taxon>Glossata</taxon>
        <taxon>Ditrysia</taxon>
        <taxon>Papilionoidea</taxon>
        <taxon>Pieridae</taxon>
        <taxon>Pierinae</taxon>
        <taxon>Pieris</taxon>
    </lineage>
</organism>
<evidence type="ECO:0000256" key="9">
    <source>
        <dbReference type="ARBA" id="ARBA00023136"/>
    </source>
</evidence>
<evidence type="ECO:0000256" key="12">
    <source>
        <dbReference type="RuleBase" id="RU363075"/>
    </source>
</evidence>
<keyword evidence="9 12" id="KW-0472">Membrane</keyword>
<comment type="subcellular location">
    <subcellularLocation>
        <location evidence="1 12">Endoplasmic reticulum membrane</location>
        <topology evidence="1 12">Multi-pass membrane protein</topology>
    </subcellularLocation>
</comment>
<evidence type="ECO:0000256" key="6">
    <source>
        <dbReference type="ARBA" id="ARBA00022692"/>
    </source>
</evidence>
<accession>A0A9P0TQZ6</accession>
<feature type="transmembrane region" description="Helical" evidence="12">
    <location>
        <begin position="56"/>
        <end position="73"/>
    </location>
</feature>
<feature type="transmembrane region" description="Helical" evidence="12">
    <location>
        <begin position="334"/>
        <end position="356"/>
    </location>
</feature>
<evidence type="ECO:0000313" key="14">
    <source>
        <dbReference type="EMBL" id="CAH4031800.1"/>
    </source>
</evidence>
<evidence type="ECO:0000256" key="2">
    <source>
        <dbReference type="ARBA" id="ARBA00004922"/>
    </source>
</evidence>
<evidence type="ECO:0000256" key="13">
    <source>
        <dbReference type="SAM" id="MobiDB-lite"/>
    </source>
</evidence>
<name>A0A9P0TQZ6_PIEBR</name>
<dbReference type="GO" id="GO:0052917">
    <property type="term" value="F:dol-P-Man:Man(7)GlcNAc(2)-PP-Dol alpha-1,6-mannosyltransferase activity"/>
    <property type="evidence" value="ECO:0007669"/>
    <property type="project" value="UniProtKB-EC"/>
</dbReference>
<dbReference type="PANTHER" id="PTHR22760:SF1">
    <property type="entry name" value="DOL-P-MAN:MAN(7)GLCNAC(2)-PP-DOL ALPHA-1,6-MANNOSYLTRANSFERASE"/>
    <property type="match status" value="1"/>
</dbReference>
<evidence type="ECO:0000313" key="15">
    <source>
        <dbReference type="Proteomes" id="UP001152562"/>
    </source>
</evidence>
<comment type="function">
    <text evidence="10">Mannosyltransferase that operates in the biosynthetic pathway of dolichol-linked oligosaccharides, the glycan precursors employed in protein asparagine (N)-glycosylation. The assembly of dolichol-linked oligosaccharides begins on the cytosolic side of the endoplasmic reticulum membrane and finishes in its lumen. The sequential addition of sugars to dolichol pyrophosphate produces dolichol-linked oligosaccharides containing fourteen sugars, including two GlcNAcs, nine mannoses and three glucoses. Once assembled, the oligosaccharide is transferred from the lipid to nascent proteins by oligosaccharyltransferases. In the lumen of the endoplasmic reticulum, adds the eighth mannose residue in an alpha-1,6 linkage onto Man(7)GlcNAc(2)-PP-dolichol to produce Man(8)GlcNAc(2)-PP-dolichol.</text>
</comment>
<dbReference type="AlphaFoldDB" id="A0A9P0TQZ6"/>
<feature type="compositionally biased region" description="Basic and acidic residues" evidence="13">
    <location>
        <begin position="639"/>
        <end position="651"/>
    </location>
</feature>